<keyword evidence="5" id="KW-1185">Reference proteome</keyword>
<evidence type="ECO:0000259" key="3">
    <source>
        <dbReference type="Pfam" id="PF23942"/>
    </source>
</evidence>
<feature type="domain" description="DUF7276" evidence="2">
    <location>
        <begin position="349"/>
        <end position="420"/>
    </location>
</feature>
<dbReference type="EMBL" id="QKYT01000041">
    <property type="protein sequence ID" value="RIA96677.1"/>
    <property type="molecule type" value="Genomic_DNA"/>
</dbReference>
<reference evidence="4 5" key="1">
    <citation type="submission" date="2018-06" db="EMBL/GenBank/DDBJ databases">
        <title>Comparative genomics reveals the genomic features of Rhizophagus irregularis, R. cerebriforme, R. diaphanum and Gigaspora rosea, and their symbiotic lifestyle signature.</title>
        <authorList>
            <person name="Morin E."/>
            <person name="San Clemente H."/>
            <person name="Chen E.C.H."/>
            <person name="De La Providencia I."/>
            <person name="Hainaut M."/>
            <person name="Kuo A."/>
            <person name="Kohler A."/>
            <person name="Murat C."/>
            <person name="Tang N."/>
            <person name="Roy S."/>
            <person name="Loubradou J."/>
            <person name="Henrissat B."/>
            <person name="Grigoriev I.V."/>
            <person name="Corradi N."/>
            <person name="Roux C."/>
            <person name="Martin F.M."/>
        </authorList>
    </citation>
    <scope>NUCLEOTIDE SEQUENCE [LARGE SCALE GENOMIC DNA]</scope>
    <source>
        <strain evidence="4 5">DAOM 227022</strain>
    </source>
</reference>
<comment type="caution">
    <text evidence="4">The sequence shown here is derived from an EMBL/GenBank/DDBJ whole genome shotgun (WGS) entry which is preliminary data.</text>
</comment>
<name>A0A397TJP3_9GLOM</name>
<dbReference type="Pfam" id="PF23942">
    <property type="entry name" value="DUF7277"/>
    <property type="match status" value="1"/>
</dbReference>
<evidence type="ECO:0000313" key="4">
    <source>
        <dbReference type="EMBL" id="RIA96677.1"/>
    </source>
</evidence>
<sequence length="449" mass="50903">MIKSQILATNANKILSILNNIIKNDNDSTPLISYPVLIGSHAAKWHFPSFRDTNDWDLVATPLQSASFVNKVMTNATFKNINLIYYPGGGLKIIGECIEPSTDEKSTNFDIELVSDKVDLRKMKSLNKKESDDNDVDNIYDVDNGIDIDDDNSNDISKIEFERFNVDQQPKLSALMILELCYNVEDKILFPLLSNFPCIHSQRDEQVELMLNTRIKETEIIQGVPGAHINLNMTNEDFLDHDDNLLSKAWKKKSLFEIVDYQTKLNCVREEAMDIMLERYLVPMISKNQETSYNLALVRICTTLTKGWFRQFAIDNYPQLSNLDKDLLSIAHDVIDKHPLKKKNPQKLVLDPETQAIFETVHPYTKEIFFNSSSNISGNDKHHETNRTGIKITSPVNIDISITAIVQLSVDENENENSNNDDAKSKVGFTKLTSKHVFVLGLNASISGS</sequence>
<evidence type="ECO:0000313" key="5">
    <source>
        <dbReference type="Proteomes" id="UP000265703"/>
    </source>
</evidence>
<dbReference type="Pfam" id="PF23940">
    <property type="entry name" value="DUF7275"/>
    <property type="match status" value="2"/>
</dbReference>
<dbReference type="InterPro" id="IPR055699">
    <property type="entry name" value="DUF7275"/>
</dbReference>
<dbReference type="Pfam" id="PF23941">
    <property type="entry name" value="DUF7276"/>
    <property type="match status" value="1"/>
</dbReference>
<dbReference type="OrthoDB" id="2339473at2759"/>
<dbReference type="Proteomes" id="UP000265703">
    <property type="component" value="Unassembled WGS sequence"/>
</dbReference>
<dbReference type="InterPro" id="IPR055701">
    <property type="entry name" value="DUF7277"/>
</dbReference>
<accession>A0A397TJP3</accession>
<dbReference type="AlphaFoldDB" id="A0A397TJP3"/>
<dbReference type="InterPro" id="IPR055700">
    <property type="entry name" value="DUF7276"/>
</dbReference>
<proteinExistence type="predicted"/>
<evidence type="ECO:0000259" key="1">
    <source>
        <dbReference type="Pfam" id="PF23940"/>
    </source>
</evidence>
<feature type="domain" description="DUF7275" evidence="1">
    <location>
        <begin position="200"/>
        <end position="242"/>
    </location>
</feature>
<feature type="domain" description="DUF7277" evidence="3">
    <location>
        <begin position="35"/>
        <end position="181"/>
    </location>
</feature>
<gene>
    <name evidence="4" type="ORF">C1645_815101</name>
</gene>
<evidence type="ECO:0000259" key="2">
    <source>
        <dbReference type="Pfam" id="PF23941"/>
    </source>
</evidence>
<protein>
    <submittedName>
        <fullName evidence="4">Uncharacterized protein</fullName>
    </submittedName>
</protein>
<feature type="domain" description="DUF7275" evidence="1">
    <location>
        <begin position="247"/>
        <end position="335"/>
    </location>
</feature>
<organism evidence="4 5">
    <name type="scientific">Glomus cerebriforme</name>
    <dbReference type="NCBI Taxonomy" id="658196"/>
    <lineage>
        <taxon>Eukaryota</taxon>
        <taxon>Fungi</taxon>
        <taxon>Fungi incertae sedis</taxon>
        <taxon>Mucoromycota</taxon>
        <taxon>Glomeromycotina</taxon>
        <taxon>Glomeromycetes</taxon>
        <taxon>Glomerales</taxon>
        <taxon>Glomeraceae</taxon>
        <taxon>Glomus</taxon>
    </lineage>
</organism>